<feature type="transmembrane region" description="Helical" evidence="11">
    <location>
        <begin position="214"/>
        <end position="236"/>
    </location>
</feature>
<dbReference type="PANTHER" id="PTHR43547:SF2">
    <property type="entry name" value="HYBRID SIGNAL TRANSDUCTION HISTIDINE KINASE C"/>
    <property type="match status" value="1"/>
</dbReference>
<evidence type="ECO:0000256" key="10">
    <source>
        <dbReference type="SAM" id="Coils"/>
    </source>
</evidence>
<feature type="transmembrane region" description="Helical" evidence="11">
    <location>
        <begin position="329"/>
        <end position="348"/>
    </location>
</feature>
<gene>
    <name evidence="14" type="ORF">ACFQ38_13865</name>
</gene>
<dbReference type="InterPro" id="IPR003661">
    <property type="entry name" value="HisK_dim/P_dom"/>
</dbReference>
<dbReference type="Pfam" id="PF07695">
    <property type="entry name" value="7TMR-DISM_7TM"/>
    <property type="match status" value="1"/>
</dbReference>
<evidence type="ECO:0000256" key="4">
    <source>
        <dbReference type="ARBA" id="ARBA00022679"/>
    </source>
</evidence>
<keyword evidence="11" id="KW-1133">Transmembrane helix</keyword>
<dbReference type="SUPFAM" id="SSF49785">
    <property type="entry name" value="Galactose-binding domain-like"/>
    <property type="match status" value="1"/>
</dbReference>
<dbReference type="PROSITE" id="PS50109">
    <property type="entry name" value="HIS_KIN"/>
    <property type="match status" value="2"/>
</dbReference>
<feature type="domain" description="Response regulatory" evidence="13">
    <location>
        <begin position="690"/>
        <end position="805"/>
    </location>
</feature>
<keyword evidence="5" id="KW-0547">Nucleotide-binding</keyword>
<evidence type="ECO:0000256" key="7">
    <source>
        <dbReference type="ARBA" id="ARBA00022840"/>
    </source>
</evidence>
<keyword evidence="15" id="KW-1185">Reference proteome</keyword>
<feature type="domain" description="Histidine kinase" evidence="12">
    <location>
        <begin position="437"/>
        <end position="652"/>
    </location>
</feature>
<evidence type="ECO:0000256" key="6">
    <source>
        <dbReference type="ARBA" id="ARBA00022777"/>
    </source>
</evidence>
<dbReference type="Proteomes" id="UP001597231">
    <property type="component" value="Unassembled WGS sequence"/>
</dbReference>
<dbReference type="PRINTS" id="PR00344">
    <property type="entry name" value="BCTRLSENSOR"/>
</dbReference>
<dbReference type="InterPro" id="IPR005467">
    <property type="entry name" value="His_kinase_dom"/>
</dbReference>
<dbReference type="InterPro" id="IPR011623">
    <property type="entry name" value="7TMR_DISM_rcpt_extracell_dom1"/>
</dbReference>
<comment type="catalytic activity">
    <reaction evidence="1">
        <text>ATP + protein L-histidine = ADP + protein N-phospho-L-histidine.</text>
        <dbReference type="EC" id="2.7.13.3"/>
    </reaction>
</comment>
<dbReference type="SUPFAM" id="SSF55874">
    <property type="entry name" value="ATPase domain of HSP90 chaperone/DNA topoisomerase II/histidine kinase"/>
    <property type="match status" value="2"/>
</dbReference>
<evidence type="ECO:0000313" key="14">
    <source>
        <dbReference type="EMBL" id="MFD1206180.1"/>
    </source>
</evidence>
<feature type="transmembrane region" description="Helical" evidence="11">
    <location>
        <begin position="305"/>
        <end position="323"/>
    </location>
</feature>
<organism evidence="14 15">
    <name type="scientific">Sporosarcina contaminans</name>
    <dbReference type="NCBI Taxonomy" id="633403"/>
    <lineage>
        <taxon>Bacteria</taxon>
        <taxon>Bacillati</taxon>
        <taxon>Bacillota</taxon>
        <taxon>Bacilli</taxon>
        <taxon>Bacillales</taxon>
        <taxon>Caryophanaceae</taxon>
        <taxon>Sporosarcina</taxon>
    </lineage>
</organism>
<dbReference type="Gene3D" id="2.60.120.260">
    <property type="entry name" value="Galactose-binding domain-like"/>
    <property type="match status" value="1"/>
</dbReference>
<feature type="transmembrane region" description="Helical" evidence="11">
    <location>
        <begin position="360"/>
        <end position="377"/>
    </location>
</feature>
<keyword evidence="11" id="KW-0812">Transmembrane</keyword>
<evidence type="ECO:0000256" key="2">
    <source>
        <dbReference type="ARBA" id="ARBA00012438"/>
    </source>
</evidence>
<evidence type="ECO:0000259" key="12">
    <source>
        <dbReference type="PROSITE" id="PS50109"/>
    </source>
</evidence>
<dbReference type="CDD" id="cd00082">
    <property type="entry name" value="HisKA"/>
    <property type="match status" value="1"/>
</dbReference>
<evidence type="ECO:0000259" key="13">
    <source>
        <dbReference type="PROSITE" id="PS50110"/>
    </source>
</evidence>
<evidence type="ECO:0000256" key="9">
    <source>
        <dbReference type="PROSITE-ProRule" id="PRU00169"/>
    </source>
</evidence>
<feature type="transmembrane region" description="Helical" evidence="11">
    <location>
        <begin position="245"/>
        <end position="269"/>
    </location>
</feature>
<dbReference type="CDD" id="cd16922">
    <property type="entry name" value="HATPase_EvgS-ArcB-TorS-like"/>
    <property type="match status" value="1"/>
</dbReference>
<keyword evidence="10" id="KW-0175">Coiled coil</keyword>
<feature type="domain" description="Histidine kinase" evidence="12">
    <location>
        <begin position="916"/>
        <end position="1015"/>
    </location>
</feature>
<dbReference type="EC" id="2.7.13.3" evidence="2"/>
<feature type="transmembrane region" description="Helical" evidence="11">
    <location>
        <begin position="275"/>
        <end position="298"/>
    </location>
</feature>
<evidence type="ECO:0000256" key="11">
    <source>
        <dbReference type="SAM" id="Phobius"/>
    </source>
</evidence>
<name>A0ABW3TZI7_9BACL</name>
<keyword evidence="8" id="KW-0902">Two-component regulatory system</keyword>
<keyword evidence="7 14" id="KW-0067">ATP-binding</keyword>
<dbReference type="PANTHER" id="PTHR43547">
    <property type="entry name" value="TWO-COMPONENT HISTIDINE KINASE"/>
    <property type="match status" value="1"/>
</dbReference>
<dbReference type="EMBL" id="JBHTLT010000115">
    <property type="protein sequence ID" value="MFD1206180.1"/>
    <property type="molecule type" value="Genomic_DNA"/>
</dbReference>
<evidence type="ECO:0000256" key="3">
    <source>
        <dbReference type="ARBA" id="ARBA00022553"/>
    </source>
</evidence>
<sequence length="1021" mass="115252">MISKNDVPTKKIFFTIIGFLLCILSLRIGWFFYFNSPDHQIAEKGIVDLRGETLTERETISLNGEWAFYPSEFVIDNLSTNRLNEQYIKVPMNWKNELHPHNQNALGYGTYTLKILLPEQEETIYGIQLKKVEAFANIYVNGILLNKENNADQQPIKKIKKQGPMTYIFSTDEKEIDLSIQVSNFDNKISGGLIDSIHFGLQPAIAKDTSFSQALQLLVSMIFFIHSFYAIAIFLIGKGYYEKELLYFSLMLFLNGFVILIDDHVLLHLPIENDLYIKLLITVLISLLLSTLQFINALFKIKSRVSNVLVILFIPLSIVLLTTPALYSLPMIMLLIIYAAFIAVRLIFPTISSIRKGNIDGVFILFYLFCFISNGAWGTAIKTRVINIPYYPVDYIVSIVVIALLLFRRHMQVVRENSEQNSKLAEADIQKDIFLANTSHELRNPLHGILNIAQTMLENKSSNLSKKEKENLELLLQIGNRMAFTLNDLLDLSRLDEGRVQLNKKPVNIQSISSGVVDMIRFMKNTDKLKITIDIPTTFPPVQADEGRIVQILFNLLHNAVKFTDEGSITIHATHNQKEATIFISDTGIGMSPYDMERIFNRYTHSETTGHEGIGLGLNIVKQLVELHGGKISVQSEIGKGTTFSFILPLSIGEAPLIEVQPISQPKNSVDNKVKGETEVTADQVNLSGNILIVDDDPVNLKVISNMLSELYHIKTVENGIEALKLIESGNWNLVISDVMMPQMSGYELCKEIRKQFTIAELPILLLTARNQATDIYAGFLAGANDYVTKPANALELKARVHALLTQNQAIQEQFRLEAAYLQAQIKPHFLYNTLNTIASLGEMDSSRMTALLHEFGNYLHRSFHMNNTNSLIPIEDELDLVRSYLYIEKERFGNRLKVVYDLENLSDILIPPLTIQTIVENALNHGILNKQEGGTVTISVSNYEDYDIISIKDNGIGMTAEKIEELLSGSNKHQYGIGIGNANRRLKQLFGKSIRIESELHKGTIVSFQIPKQRSAIFVQ</sequence>
<feature type="transmembrane region" description="Helical" evidence="11">
    <location>
        <begin position="12"/>
        <end position="33"/>
    </location>
</feature>
<evidence type="ECO:0000256" key="1">
    <source>
        <dbReference type="ARBA" id="ARBA00000085"/>
    </source>
</evidence>
<dbReference type="Pfam" id="PF02518">
    <property type="entry name" value="HATPase_c"/>
    <property type="match status" value="2"/>
</dbReference>
<comment type="caution">
    <text evidence="14">The sequence shown here is derived from an EMBL/GenBank/DDBJ whole genome shotgun (WGS) entry which is preliminary data.</text>
</comment>
<keyword evidence="6" id="KW-0418">Kinase</keyword>
<evidence type="ECO:0000256" key="5">
    <source>
        <dbReference type="ARBA" id="ARBA00022741"/>
    </source>
</evidence>
<dbReference type="GO" id="GO:0005524">
    <property type="term" value="F:ATP binding"/>
    <property type="evidence" value="ECO:0007669"/>
    <property type="project" value="UniProtKB-KW"/>
</dbReference>
<dbReference type="SMART" id="SM00388">
    <property type="entry name" value="HisKA"/>
    <property type="match status" value="1"/>
</dbReference>
<dbReference type="Gene3D" id="3.30.565.10">
    <property type="entry name" value="Histidine kinase-like ATPase, C-terminal domain"/>
    <property type="match status" value="2"/>
</dbReference>
<dbReference type="PROSITE" id="PS50110">
    <property type="entry name" value="RESPONSE_REGULATORY"/>
    <property type="match status" value="1"/>
</dbReference>
<dbReference type="CDD" id="cd17574">
    <property type="entry name" value="REC_OmpR"/>
    <property type="match status" value="1"/>
</dbReference>
<dbReference type="SMART" id="SM00387">
    <property type="entry name" value="HATPase_c"/>
    <property type="match status" value="2"/>
</dbReference>
<protein>
    <recommendedName>
        <fullName evidence="2">histidine kinase</fullName>
        <ecNumber evidence="2">2.7.13.3</ecNumber>
    </recommendedName>
</protein>
<dbReference type="SUPFAM" id="SSF52172">
    <property type="entry name" value="CheY-like"/>
    <property type="match status" value="1"/>
</dbReference>
<reference evidence="15" key="1">
    <citation type="journal article" date="2019" name="Int. J. Syst. Evol. Microbiol.">
        <title>The Global Catalogue of Microorganisms (GCM) 10K type strain sequencing project: providing services to taxonomists for standard genome sequencing and annotation.</title>
        <authorList>
            <consortium name="The Broad Institute Genomics Platform"/>
            <consortium name="The Broad Institute Genome Sequencing Center for Infectious Disease"/>
            <person name="Wu L."/>
            <person name="Ma J."/>
        </authorList>
    </citation>
    <scope>NUCLEOTIDE SEQUENCE [LARGE SCALE GENOMIC DNA]</scope>
    <source>
        <strain evidence="15">CCUG 53915</strain>
    </source>
</reference>
<dbReference type="Gene3D" id="1.10.287.130">
    <property type="match status" value="1"/>
</dbReference>
<dbReference type="InterPro" id="IPR003594">
    <property type="entry name" value="HATPase_dom"/>
</dbReference>
<dbReference type="InterPro" id="IPR011006">
    <property type="entry name" value="CheY-like_superfamily"/>
</dbReference>
<evidence type="ECO:0000313" key="15">
    <source>
        <dbReference type="Proteomes" id="UP001597231"/>
    </source>
</evidence>
<dbReference type="Pfam" id="PF00512">
    <property type="entry name" value="HisKA"/>
    <property type="match status" value="1"/>
</dbReference>
<accession>A0ABW3TZI7</accession>
<dbReference type="Gene3D" id="3.40.50.2300">
    <property type="match status" value="1"/>
</dbReference>
<feature type="modified residue" description="4-aspartylphosphate" evidence="9">
    <location>
        <position position="738"/>
    </location>
</feature>
<dbReference type="InterPro" id="IPR004358">
    <property type="entry name" value="Sig_transdc_His_kin-like_C"/>
</dbReference>
<dbReference type="InterPro" id="IPR008979">
    <property type="entry name" value="Galactose-bd-like_sf"/>
</dbReference>
<dbReference type="InterPro" id="IPR036890">
    <property type="entry name" value="HATPase_C_sf"/>
</dbReference>
<proteinExistence type="predicted"/>
<dbReference type="Pfam" id="PF00072">
    <property type="entry name" value="Response_reg"/>
    <property type="match status" value="1"/>
</dbReference>
<keyword evidence="3 9" id="KW-0597">Phosphoprotein</keyword>
<keyword evidence="11" id="KW-0472">Membrane</keyword>
<dbReference type="InterPro" id="IPR010559">
    <property type="entry name" value="Sig_transdc_His_kin_internal"/>
</dbReference>
<dbReference type="SMART" id="SM00448">
    <property type="entry name" value="REC"/>
    <property type="match status" value="1"/>
</dbReference>
<dbReference type="Pfam" id="PF06580">
    <property type="entry name" value="His_kinase"/>
    <property type="match status" value="1"/>
</dbReference>
<dbReference type="InterPro" id="IPR001789">
    <property type="entry name" value="Sig_transdc_resp-reg_receiver"/>
</dbReference>
<evidence type="ECO:0000256" key="8">
    <source>
        <dbReference type="ARBA" id="ARBA00023012"/>
    </source>
</evidence>
<dbReference type="RefSeq" id="WP_381481603.1">
    <property type="nucleotide sequence ID" value="NZ_JBHTLT010000115.1"/>
</dbReference>
<dbReference type="SUPFAM" id="SSF47384">
    <property type="entry name" value="Homodimeric domain of signal transducing histidine kinase"/>
    <property type="match status" value="1"/>
</dbReference>
<feature type="transmembrane region" description="Helical" evidence="11">
    <location>
        <begin position="389"/>
        <end position="407"/>
    </location>
</feature>
<dbReference type="InterPro" id="IPR036097">
    <property type="entry name" value="HisK_dim/P_sf"/>
</dbReference>
<feature type="coiled-coil region" evidence="10">
    <location>
        <begin position="450"/>
        <end position="477"/>
    </location>
</feature>
<keyword evidence="4" id="KW-0808">Transferase</keyword>